<feature type="signal peptide" evidence="2">
    <location>
        <begin position="1"/>
        <end position="23"/>
    </location>
</feature>
<keyword evidence="2" id="KW-0732">Signal</keyword>
<reference evidence="3 4" key="1">
    <citation type="submission" date="2016-11" db="EMBL/GenBank/DDBJ databases">
        <authorList>
            <person name="Varghese N."/>
            <person name="Submissions S."/>
        </authorList>
    </citation>
    <scope>NUCLEOTIDE SEQUENCE [LARGE SCALE GENOMIC DNA]</scope>
    <source>
        <strain evidence="3 4">DSM 28249</strain>
    </source>
</reference>
<name>A0A1M7CI17_9RHOB</name>
<evidence type="ECO:0000313" key="4">
    <source>
        <dbReference type="Proteomes" id="UP000322545"/>
    </source>
</evidence>
<dbReference type="Pfam" id="PF03922">
    <property type="entry name" value="OmpW"/>
    <property type="match status" value="1"/>
</dbReference>
<protein>
    <submittedName>
        <fullName evidence="3">Outer membrane protein</fullName>
    </submittedName>
</protein>
<accession>A0A1M7CI17</accession>
<dbReference type="AlphaFoldDB" id="A0A1M7CI17"/>
<feature type="chain" id="PRO_5012477944" evidence="2">
    <location>
        <begin position="24"/>
        <end position="206"/>
    </location>
</feature>
<evidence type="ECO:0000313" key="3">
    <source>
        <dbReference type="EMBL" id="SHL66834.1"/>
    </source>
</evidence>
<evidence type="ECO:0000256" key="2">
    <source>
        <dbReference type="SAM" id="SignalP"/>
    </source>
</evidence>
<evidence type="ECO:0000256" key="1">
    <source>
        <dbReference type="ARBA" id="ARBA00009330"/>
    </source>
</evidence>
<dbReference type="SUPFAM" id="SSF56925">
    <property type="entry name" value="OMPA-like"/>
    <property type="match status" value="1"/>
</dbReference>
<dbReference type="RefSeq" id="WP_149778533.1">
    <property type="nucleotide sequence ID" value="NZ_FRCB01000002.1"/>
</dbReference>
<sequence length="206" mass="21810">MRHLTALTLATALVGAVAAPVFAQEQGDFTLGFGFAGVFPKSNNGVLAAGTVPIDVGDGYSVTLTGEYFVADNIGIELLAAWPFEHDLKSNGTKIGKVKHLPPTLSLQYHFTNASSMTPFVGIGVNYTTFLEDTATGPLTGSALSVDDSWGLALHAGVDFAVSETGAFRADIRWIDINSDVKLNGVNIGKVEIDPWILGVSYVMKF</sequence>
<comment type="similarity">
    <text evidence="1">Belongs to the OmpW/AlkL family.</text>
</comment>
<dbReference type="InterPro" id="IPR011250">
    <property type="entry name" value="OMP/PagP_B-barrel"/>
</dbReference>
<dbReference type="InterPro" id="IPR005618">
    <property type="entry name" value="OMPW"/>
</dbReference>
<proteinExistence type="inferred from homology"/>
<organism evidence="3 4">
    <name type="scientific">Roseovarius litoreus</name>
    <dbReference type="NCBI Taxonomy" id="1155722"/>
    <lineage>
        <taxon>Bacteria</taxon>
        <taxon>Pseudomonadati</taxon>
        <taxon>Pseudomonadota</taxon>
        <taxon>Alphaproteobacteria</taxon>
        <taxon>Rhodobacterales</taxon>
        <taxon>Roseobacteraceae</taxon>
        <taxon>Roseovarius</taxon>
    </lineage>
</organism>
<dbReference type="GO" id="GO:0019867">
    <property type="term" value="C:outer membrane"/>
    <property type="evidence" value="ECO:0007669"/>
    <property type="project" value="InterPro"/>
</dbReference>
<dbReference type="GO" id="GO:0055085">
    <property type="term" value="P:transmembrane transport"/>
    <property type="evidence" value="ECO:0007669"/>
    <property type="project" value="TreeGrafter"/>
</dbReference>
<dbReference type="Proteomes" id="UP000322545">
    <property type="component" value="Unassembled WGS sequence"/>
</dbReference>
<keyword evidence="4" id="KW-1185">Reference proteome</keyword>
<dbReference type="EMBL" id="FRCB01000002">
    <property type="protein sequence ID" value="SHL66834.1"/>
    <property type="molecule type" value="Genomic_DNA"/>
</dbReference>
<dbReference type="Gene3D" id="2.40.160.20">
    <property type="match status" value="1"/>
</dbReference>
<gene>
    <name evidence="3" type="ORF">SAMN05443432_102163</name>
</gene>
<dbReference type="PANTHER" id="PTHR36920">
    <property type="match status" value="1"/>
</dbReference>
<dbReference type="PANTHER" id="PTHR36920:SF1">
    <property type="entry name" value="OUTER MEMBRANE PROTEIN W"/>
    <property type="match status" value="1"/>
</dbReference>